<proteinExistence type="predicted"/>
<sequence length="244" mass="28237">MSKLKYVSFFLVLFLNSCSSQNEKRYGERLCSSYSKEELTYFAEIAFGTEFTSDNMVEQLKDNSDARSARWYEDVKIKISGSPSQSDIKALNQVVNELNEIIEPIKIYIVAKEQNFNTEIKFIHNGRKSKVVDGDFEFEVTYYGSEGKSRTDLGRIKESEIIISDSKLSPDLRAHVIREEVTQSLGLFRDSDRYNNSIFNNTRNRTVTSYSEIDIKAIKILYNHQLPRYLKKSEFIKAISSCME</sequence>
<name>A0ABW9RNY8_9BACT</name>
<evidence type="ECO:0000313" key="2">
    <source>
        <dbReference type="Proteomes" id="UP000798808"/>
    </source>
</evidence>
<dbReference type="Pfam" id="PF11150">
    <property type="entry name" value="DUF2927"/>
    <property type="match status" value="1"/>
</dbReference>
<evidence type="ECO:0000313" key="1">
    <source>
        <dbReference type="EMBL" id="MTI24675.1"/>
    </source>
</evidence>
<dbReference type="RefSeq" id="WP_155170716.1">
    <property type="nucleotide sequence ID" value="NZ_BAAAFL010000010.1"/>
</dbReference>
<dbReference type="InterPro" id="IPR021323">
    <property type="entry name" value="DUF2927"/>
</dbReference>
<organism evidence="1 2">
    <name type="scientific">Fulvivirga kasyanovii</name>
    <dbReference type="NCBI Taxonomy" id="396812"/>
    <lineage>
        <taxon>Bacteria</taxon>
        <taxon>Pseudomonadati</taxon>
        <taxon>Bacteroidota</taxon>
        <taxon>Cytophagia</taxon>
        <taxon>Cytophagales</taxon>
        <taxon>Fulvivirgaceae</taxon>
        <taxon>Fulvivirga</taxon>
    </lineage>
</organism>
<dbReference type="Proteomes" id="UP000798808">
    <property type="component" value="Unassembled WGS sequence"/>
</dbReference>
<keyword evidence="2" id="KW-1185">Reference proteome</keyword>
<dbReference type="EMBL" id="SMLW01000441">
    <property type="protein sequence ID" value="MTI24675.1"/>
    <property type="molecule type" value="Genomic_DNA"/>
</dbReference>
<protein>
    <submittedName>
        <fullName evidence="1">DUF2927 domain-containing protein</fullName>
    </submittedName>
</protein>
<reference evidence="1 2" key="1">
    <citation type="submission" date="2019-02" db="EMBL/GenBank/DDBJ databases">
        <authorList>
            <person name="Goldberg S.R."/>
            <person name="Haltli B.A."/>
            <person name="Correa H."/>
            <person name="Russell K.G."/>
        </authorList>
    </citation>
    <scope>NUCLEOTIDE SEQUENCE [LARGE SCALE GENOMIC DNA]</scope>
    <source>
        <strain evidence="1 2">JCM 16186</strain>
    </source>
</reference>
<gene>
    <name evidence="1" type="ORF">E1163_06935</name>
</gene>
<accession>A0ABW9RNY8</accession>
<comment type="caution">
    <text evidence="1">The sequence shown here is derived from an EMBL/GenBank/DDBJ whole genome shotgun (WGS) entry which is preliminary data.</text>
</comment>